<gene>
    <name evidence="8" type="ORF">BU24DRAFT_7915</name>
</gene>
<evidence type="ECO:0000313" key="9">
    <source>
        <dbReference type="Proteomes" id="UP000799778"/>
    </source>
</evidence>
<dbReference type="Pfam" id="PF11754">
    <property type="entry name" value="Velvet"/>
    <property type="match status" value="1"/>
</dbReference>
<feature type="domain" description="Velvet" evidence="7">
    <location>
        <begin position="31"/>
        <end position="205"/>
    </location>
</feature>
<dbReference type="PANTHER" id="PTHR33572:SF18">
    <property type="entry name" value="SPORE DEVELOPMENT REGULATOR VOSA"/>
    <property type="match status" value="1"/>
</dbReference>
<organism evidence="8 9">
    <name type="scientific">Aaosphaeria arxii CBS 175.79</name>
    <dbReference type="NCBI Taxonomy" id="1450172"/>
    <lineage>
        <taxon>Eukaryota</taxon>
        <taxon>Fungi</taxon>
        <taxon>Dikarya</taxon>
        <taxon>Ascomycota</taxon>
        <taxon>Pezizomycotina</taxon>
        <taxon>Dothideomycetes</taxon>
        <taxon>Pleosporomycetidae</taxon>
        <taxon>Pleosporales</taxon>
        <taxon>Pleosporales incertae sedis</taxon>
        <taxon>Aaosphaeria</taxon>
    </lineage>
</organism>
<dbReference type="OrthoDB" id="5599552at2759"/>
<dbReference type="InterPro" id="IPR038491">
    <property type="entry name" value="Velvet_dom_sf"/>
</dbReference>
<proteinExistence type="predicted"/>
<evidence type="ECO:0000259" key="7">
    <source>
        <dbReference type="PROSITE" id="PS51821"/>
    </source>
</evidence>
<keyword evidence="2" id="KW-0749">Sporulation</keyword>
<dbReference type="RefSeq" id="XP_033389086.1">
    <property type="nucleotide sequence ID" value="XM_033534641.1"/>
</dbReference>
<comment type="subcellular location">
    <subcellularLocation>
        <location evidence="1">Nucleus</location>
    </subcellularLocation>
</comment>
<dbReference type="AlphaFoldDB" id="A0A6A5Y6U7"/>
<dbReference type="PANTHER" id="PTHR33572">
    <property type="entry name" value="SPORE DEVELOPMENT REGULATOR VOSA"/>
    <property type="match status" value="1"/>
</dbReference>
<dbReference type="Proteomes" id="UP000799778">
    <property type="component" value="Unassembled WGS sequence"/>
</dbReference>
<sequence>MFSQQATYYQQAAAAMPMATSAAGSATVAMPHHFRKEDVFLNIRQEPREALMTTAGKEKARKPVDPPPIIQLTIKEQTDPPRHYLQSPYLFMCASLWEAERDQAYDTATSSLSGSLVSSLHRLKDTDNKDGAFFVFGDISVKVQGNFRLHFSLFDLHKETHEVQYLGSITSEPFKVLLQKDFKGMDESTYLSRAFSDQGVRLRLRKEPRATMGNKRSFAYAMGTPPSNPPIQPNHYGGYDDHVSKRHRIGDQNDYANAFPTSNGFPTSNTFATTSGFPTTNAYATTSGFPTANAYATTSGFPTTNAYVTTGAFPTTNAYATSYPAQTPSLPAPYNMRQSYPNYVAMAGSPYQFRQNISSNDALLQASASMSLSSALTSALTESIIPDPLQTPPQQSQQQHQQHPQQGFSNMYTAYNYS</sequence>
<dbReference type="GeneID" id="54292038"/>
<accession>A0A6A5Y6U7</accession>
<protein>
    <recommendedName>
        <fullName evidence="7">Velvet domain-containing protein</fullName>
    </recommendedName>
</protein>
<dbReference type="InterPro" id="IPR037525">
    <property type="entry name" value="Velvet_dom"/>
</dbReference>
<evidence type="ECO:0000256" key="6">
    <source>
        <dbReference type="SAM" id="MobiDB-lite"/>
    </source>
</evidence>
<dbReference type="InterPro" id="IPR021740">
    <property type="entry name" value="Velvet"/>
</dbReference>
<evidence type="ECO:0000256" key="2">
    <source>
        <dbReference type="ARBA" id="ARBA00022969"/>
    </source>
</evidence>
<evidence type="ECO:0000256" key="1">
    <source>
        <dbReference type="ARBA" id="ARBA00004123"/>
    </source>
</evidence>
<keyword evidence="3" id="KW-0805">Transcription regulation</keyword>
<keyword evidence="9" id="KW-1185">Reference proteome</keyword>
<feature type="compositionally biased region" description="Low complexity" evidence="6">
    <location>
        <begin position="385"/>
        <end position="406"/>
    </location>
</feature>
<evidence type="ECO:0000256" key="3">
    <source>
        <dbReference type="ARBA" id="ARBA00023015"/>
    </source>
</evidence>
<feature type="region of interest" description="Disordered" evidence="6">
    <location>
        <begin position="385"/>
        <end position="409"/>
    </location>
</feature>
<dbReference type="PROSITE" id="PS51821">
    <property type="entry name" value="VELVET"/>
    <property type="match status" value="1"/>
</dbReference>
<name>A0A6A5Y6U7_9PLEO</name>
<dbReference type="Gene3D" id="2.60.40.3960">
    <property type="entry name" value="Velvet domain"/>
    <property type="match status" value="1"/>
</dbReference>
<evidence type="ECO:0000256" key="5">
    <source>
        <dbReference type="ARBA" id="ARBA00023242"/>
    </source>
</evidence>
<evidence type="ECO:0000313" key="8">
    <source>
        <dbReference type="EMBL" id="KAF2020747.1"/>
    </source>
</evidence>
<keyword evidence="4" id="KW-0804">Transcription</keyword>
<reference evidence="8" key="1">
    <citation type="journal article" date="2020" name="Stud. Mycol.">
        <title>101 Dothideomycetes genomes: a test case for predicting lifestyles and emergence of pathogens.</title>
        <authorList>
            <person name="Haridas S."/>
            <person name="Albert R."/>
            <person name="Binder M."/>
            <person name="Bloem J."/>
            <person name="Labutti K."/>
            <person name="Salamov A."/>
            <person name="Andreopoulos B."/>
            <person name="Baker S."/>
            <person name="Barry K."/>
            <person name="Bills G."/>
            <person name="Bluhm B."/>
            <person name="Cannon C."/>
            <person name="Castanera R."/>
            <person name="Culley D."/>
            <person name="Daum C."/>
            <person name="Ezra D."/>
            <person name="Gonzalez J."/>
            <person name="Henrissat B."/>
            <person name="Kuo A."/>
            <person name="Liang C."/>
            <person name="Lipzen A."/>
            <person name="Lutzoni F."/>
            <person name="Magnuson J."/>
            <person name="Mondo S."/>
            <person name="Nolan M."/>
            <person name="Ohm R."/>
            <person name="Pangilinan J."/>
            <person name="Park H.-J."/>
            <person name="Ramirez L."/>
            <person name="Alfaro M."/>
            <person name="Sun H."/>
            <person name="Tritt A."/>
            <person name="Yoshinaga Y."/>
            <person name="Zwiers L.-H."/>
            <person name="Turgeon B."/>
            <person name="Goodwin S."/>
            <person name="Spatafora J."/>
            <person name="Crous P."/>
            <person name="Grigoriev I."/>
        </authorList>
    </citation>
    <scope>NUCLEOTIDE SEQUENCE</scope>
    <source>
        <strain evidence="8">CBS 175.79</strain>
    </source>
</reference>
<dbReference type="GO" id="GO:0030435">
    <property type="term" value="P:sporulation resulting in formation of a cellular spore"/>
    <property type="evidence" value="ECO:0007669"/>
    <property type="project" value="UniProtKB-KW"/>
</dbReference>
<dbReference type="EMBL" id="ML978066">
    <property type="protein sequence ID" value="KAF2020747.1"/>
    <property type="molecule type" value="Genomic_DNA"/>
</dbReference>
<dbReference type="GO" id="GO:0005634">
    <property type="term" value="C:nucleus"/>
    <property type="evidence" value="ECO:0007669"/>
    <property type="project" value="UniProtKB-SubCell"/>
</dbReference>
<evidence type="ECO:0000256" key="4">
    <source>
        <dbReference type="ARBA" id="ARBA00023163"/>
    </source>
</evidence>
<keyword evidence="5" id="KW-0539">Nucleus</keyword>